<dbReference type="InterPro" id="IPR050469">
    <property type="entry name" value="Diguanylate_Cyclase"/>
</dbReference>
<dbReference type="EC" id="2.7.7.65" evidence="2"/>
<evidence type="ECO:0000256" key="3">
    <source>
        <dbReference type="ARBA" id="ARBA00034247"/>
    </source>
</evidence>
<dbReference type="Pfam" id="PF00990">
    <property type="entry name" value="GGDEF"/>
    <property type="match status" value="1"/>
</dbReference>
<dbReference type="GO" id="GO:0043709">
    <property type="term" value="P:cell adhesion involved in single-species biofilm formation"/>
    <property type="evidence" value="ECO:0007669"/>
    <property type="project" value="TreeGrafter"/>
</dbReference>
<dbReference type="PROSITE" id="PS50887">
    <property type="entry name" value="GGDEF"/>
    <property type="match status" value="1"/>
</dbReference>
<evidence type="ECO:0000256" key="5">
    <source>
        <dbReference type="SAM" id="Phobius"/>
    </source>
</evidence>
<feature type="non-terminal residue" evidence="7">
    <location>
        <position position="1"/>
    </location>
</feature>
<sequence length="382" mass="43210">LLWPNSPAIHQLSVVFLIGTTICAAGLFTTSFLRLKEVRPDLHRIVITVGMIGLLQSVMSLFLSYAIMIRVGAGLAIFAAAIAMFSTMQEWFRSRRREVMMFIIAWTTVLIGFLLYSGQKFGLLPVNAFTEHAIEIGAVLEALLLALGLADRINSERKARIATQERMLEVQLKANQELDNKVRERTEELEIMNDQLHTTSVTDSLTQVKNRHYFDKKFPAEYRRAYREKSWISLLILDIDHFKQFNDNHGHQAGDEVLKVVASAIQDVVKRPSDAVSRYGGEEFTVLLPNTPKEGAYQVAERIREGIEKINIEWQEQELSVTLSIGLASCIPPYYQGETTLLKQADDFLYVAKDHGRNQVIYEDNDPTANETLSSTTGQQTE</sequence>
<dbReference type="Proteomes" id="UP000227088">
    <property type="component" value="Unassembled WGS sequence"/>
</dbReference>
<dbReference type="PANTHER" id="PTHR45138:SF9">
    <property type="entry name" value="DIGUANYLATE CYCLASE DGCM-RELATED"/>
    <property type="match status" value="1"/>
</dbReference>
<evidence type="ECO:0000256" key="2">
    <source>
        <dbReference type="ARBA" id="ARBA00012528"/>
    </source>
</evidence>
<evidence type="ECO:0000259" key="6">
    <source>
        <dbReference type="PROSITE" id="PS50887"/>
    </source>
</evidence>
<dbReference type="FunFam" id="3.30.70.270:FF:000001">
    <property type="entry name" value="Diguanylate cyclase domain protein"/>
    <property type="match status" value="1"/>
</dbReference>
<dbReference type="AlphaFoldDB" id="A0A1Y5HVH1"/>
<dbReference type="Gene3D" id="3.30.70.270">
    <property type="match status" value="1"/>
</dbReference>
<dbReference type="Pfam" id="PF07695">
    <property type="entry name" value="7TMR-DISM_7TM"/>
    <property type="match status" value="1"/>
</dbReference>
<dbReference type="PANTHER" id="PTHR45138">
    <property type="entry name" value="REGULATORY COMPONENTS OF SENSORY TRANSDUCTION SYSTEM"/>
    <property type="match status" value="1"/>
</dbReference>
<feature type="transmembrane region" description="Helical" evidence="5">
    <location>
        <begin position="45"/>
        <end position="63"/>
    </location>
</feature>
<reference evidence="8" key="1">
    <citation type="journal article" date="2017" name="Proc. Natl. Acad. Sci. U.S.A.">
        <title>Simulation of Deepwater Horizon oil plume reveals substrate specialization within a complex community of hydrocarbon degraders.</title>
        <authorList>
            <person name="Hu P."/>
            <person name="Dubinsky E.A."/>
            <person name="Probst A.J."/>
            <person name="Wang J."/>
            <person name="Sieber C.M.K."/>
            <person name="Tom L.M."/>
            <person name="Gardinali P."/>
            <person name="Banfield J.F."/>
            <person name="Atlas R.M."/>
            <person name="Andersen G.L."/>
        </authorList>
    </citation>
    <scope>NUCLEOTIDE SEQUENCE [LARGE SCALE GENOMIC DNA]</scope>
</reference>
<organism evidence="7 8">
    <name type="scientific">Oleispira antarctica</name>
    <dbReference type="NCBI Taxonomy" id="188908"/>
    <lineage>
        <taxon>Bacteria</taxon>
        <taxon>Pseudomonadati</taxon>
        <taxon>Pseudomonadota</taxon>
        <taxon>Gammaproteobacteria</taxon>
        <taxon>Oceanospirillales</taxon>
        <taxon>Oceanospirillaceae</taxon>
        <taxon>Oleispira</taxon>
    </lineage>
</organism>
<comment type="catalytic activity">
    <reaction evidence="3">
        <text>2 GTP = 3',3'-c-di-GMP + 2 diphosphate</text>
        <dbReference type="Rhea" id="RHEA:24898"/>
        <dbReference type="ChEBI" id="CHEBI:33019"/>
        <dbReference type="ChEBI" id="CHEBI:37565"/>
        <dbReference type="ChEBI" id="CHEBI:58805"/>
        <dbReference type="EC" id="2.7.7.65"/>
    </reaction>
</comment>
<comment type="caution">
    <text evidence="7">The sequence shown here is derived from an EMBL/GenBank/DDBJ whole genome shotgun (WGS) entry which is preliminary data.</text>
</comment>
<protein>
    <recommendedName>
        <fullName evidence="2">diguanylate cyclase</fullName>
        <ecNumber evidence="2">2.7.7.65</ecNumber>
    </recommendedName>
</protein>
<feature type="compositionally biased region" description="Polar residues" evidence="4">
    <location>
        <begin position="367"/>
        <end position="382"/>
    </location>
</feature>
<keyword evidence="5" id="KW-0472">Membrane</keyword>
<feature type="transmembrane region" description="Helical" evidence="5">
    <location>
        <begin position="69"/>
        <end position="87"/>
    </location>
</feature>
<evidence type="ECO:0000256" key="4">
    <source>
        <dbReference type="SAM" id="MobiDB-lite"/>
    </source>
</evidence>
<dbReference type="GO" id="GO:0005886">
    <property type="term" value="C:plasma membrane"/>
    <property type="evidence" value="ECO:0007669"/>
    <property type="project" value="TreeGrafter"/>
</dbReference>
<dbReference type="InterPro" id="IPR029787">
    <property type="entry name" value="Nucleotide_cyclase"/>
</dbReference>
<dbReference type="EMBL" id="MABE01000092">
    <property type="protein sequence ID" value="OUS41308.1"/>
    <property type="molecule type" value="Genomic_DNA"/>
</dbReference>
<dbReference type="InterPro" id="IPR043128">
    <property type="entry name" value="Rev_trsase/Diguanyl_cyclase"/>
</dbReference>
<feature type="region of interest" description="Disordered" evidence="4">
    <location>
        <begin position="362"/>
        <end position="382"/>
    </location>
</feature>
<dbReference type="SUPFAM" id="SSF55073">
    <property type="entry name" value="Nucleotide cyclase"/>
    <property type="match status" value="1"/>
</dbReference>
<dbReference type="GO" id="GO:1902201">
    <property type="term" value="P:negative regulation of bacterial-type flagellum-dependent cell motility"/>
    <property type="evidence" value="ECO:0007669"/>
    <property type="project" value="TreeGrafter"/>
</dbReference>
<proteinExistence type="predicted"/>
<evidence type="ECO:0000256" key="1">
    <source>
        <dbReference type="ARBA" id="ARBA00001946"/>
    </source>
</evidence>
<gene>
    <name evidence="7" type="ORF">A9R00_01585</name>
</gene>
<evidence type="ECO:0000313" key="7">
    <source>
        <dbReference type="EMBL" id="OUS41308.1"/>
    </source>
</evidence>
<feature type="transmembrane region" description="Helical" evidence="5">
    <location>
        <begin position="129"/>
        <end position="150"/>
    </location>
</feature>
<dbReference type="SMART" id="SM00267">
    <property type="entry name" value="GGDEF"/>
    <property type="match status" value="1"/>
</dbReference>
<dbReference type="InterPro" id="IPR000160">
    <property type="entry name" value="GGDEF_dom"/>
</dbReference>
<feature type="domain" description="GGDEF" evidence="6">
    <location>
        <begin position="230"/>
        <end position="365"/>
    </location>
</feature>
<accession>A0A1Y5HVH1</accession>
<keyword evidence="5" id="KW-0812">Transmembrane</keyword>
<name>A0A1Y5HVH1_OLEAN</name>
<feature type="transmembrane region" description="Helical" evidence="5">
    <location>
        <begin position="99"/>
        <end position="117"/>
    </location>
</feature>
<dbReference type="InterPro" id="IPR011623">
    <property type="entry name" value="7TMR_DISM_rcpt_extracell_dom1"/>
</dbReference>
<dbReference type="CDD" id="cd01949">
    <property type="entry name" value="GGDEF"/>
    <property type="match status" value="1"/>
</dbReference>
<dbReference type="NCBIfam" id="TIGR00254">
    <property type="entry name" value="GGDEF"/>
    <property type="match status" value="1"/>
</dbReference>
<comment type="cofactor">
    <cofactor evidence="1">
        <name>Mg(2+)</name>
        <dbReference type="ChEBI" id="CHEBI:18420"/>
    </cofactor>
</comment>
<feature type="transmembrane region" description="Helical" evidence="5">
    <location>
        <begin position="12"/>
        <end position="33"/>
    </location>
</feature>
<evidence type="ECO:0000313" key="8">
    <source>
        <dbReference type="Proteomes" id="UP000227088"/>
    </source>
</evidence>
<dbReference type="GO" id="GO:0052621">
    <property type="term" value="F:diguanylate cyclase activity"/>
    <property type="evidence" value="ECO:0007669"/>
    <property type="project" value="UniProtKB-EC"/>
</dbReference>
<keyword evidence="5" id="KW-1133">Transmembrane helix</keyword>